<dbReference type="InterPro" id="IPR011333">
    <property type="entry name" value="SKP1/BTB/POZ_sf"/>
</dbReference>
<name>A0A4Y2QU64_ARAVE</name>
<evidence type="ECO:0000259" key="1">
    <source>
        <dbReference type="PROSITE" id="PS50097"/>
    </source>
</evidence>
<dbReference type="PROSITE" id="PS50144">
    <property type="entry name" value="MATH"/>
    <property type="match status" value="1"/>
</dbReference>
<feature type="domain" description="MATH" evidence="2">
    <location>
        <begin position="7"/>
        <end position="136"/>
    </location>
</feature>
<gene>
    <name evidence="3" type="primary">Tdpoz5_0</name>
    <name evidence="3" type="ORF">AVEN_175798_1</name>
</gene>
<comment type="caution">
    <text evidence="3">The sequence shown here is derived from an EMBL/GenBank/DDBJ whole genome shotgun (WGS) entry which is preliminary data.</text>
</comment>
<evidence type="ECO:0000313" key="4">
    <source>
        <dbReference type="Proteomes" id="UP000499080"/>
    </source>
</evidence>
<dbReference type="Pfam" id="PF22486">
    <property type="entry name" value="MATH_2"/>
    <property type="match status" value="1"/>
</dbReference>
<proteinExistence type="predicted"/>
<dbReference type="InterPro" id="IPR008974">
    <property type="entry name" value="TRAF-like"/>
</dbReference>
<dbReference type="SUPFAM" id="SSF49599">
    <property type="entry name" value="TRAF domain-like"/>
    <property type="match status" value="2"/>
</dbReference>
<keyword evidence="4" id="KW-1185">Reference proteome</keyword>
<accession>A0A4Y2QU64</accession>
<dbReference type="Proteomes" id="UP000499080">
    <property type="component" value="Unassembled WGS sequence"/>
</dbReference>
<dbReference type="OrthoDB" id="6359816at2759"/>
<dbReference type="GO" id="GO:0030163">
    <property type="term" value="P:protein catabolic process"/>
    <property type="evidence" value="ECO:0007669"/>
    <property type="project" value="UniProtKB-ARBA"/>
</dbReference>
<protein>
    <submittedName>
        <fullName evidence="3">TD and POZ domain-containing protein 5</fullName>
    </submittedName>
</protein>
<dbReference type="EMBL" id="BGPR01014829">
    <property type="protein sequence ID" value="GBN66873.1"/>
    <property type="molecule type" value="Genomic_DNA"/>
</dbReference>
<dbReference type="PROSITE" id="PS50097">
    <property type="entry name" value="BTB"/>
    <property type="match status" value="1"/>
</dbReference>
<dbReference type="Gene3D" id="1.25.40.420">
    <property type="match status" value="1"/>
</dbReference>
<dbReference type="InterPro" id="IPR000210">
    <property type="entry name" value="BTB/POZ_dom"/>
</dbReference>
<dbReference type="SUPFAM" id="SSF54695">
    <property type="entry name" value="POZ domain"/>
    <property type="match status" value="1"/>
</dbReference>
<dbReference type="Gene3D" id="2.60.210.10">
    <property type="entry name" value="Apoptosis, Tumor Necrosis Factor Receptor Associated Protein 2, Chain A"/>
    <property type="match status" value="1"/>
</dbReference>
<dbReference type="Pfam" id="PF00651">
    <property type="entry name" value="BTB"/>
    <property type="match status" value="1"/>
</dbReference>
<reference evidence="3 4" key="1">
    <citation type="journal article" date="2019" name="Sci. Rep.">
        <title>Orb-weaving spider Araneus ventricosus genome elucidates the spidroin gene catalogue.</title>
        <authorList>
            <person name="Kono N."/>
            <person name="Nakamura H."/>
            <person name="Ohtoshi R."/>
            <person name="Moran D.A.P."/>
            <person name="Shinohara A."/>
            <person name="Yoshida Y."/>
            <person name="Fujiwara M."/>
            <person name="Mori M."/>
            <person name="Tomita M."/>
            <person name="Arakawa K."/>
        </authorList>
    </citation>
    <scope>NUCLEOTIDE SEQUENCE [LARGE SCALE GENOMIC DNA]</scope>
</reference>
<dbReference type="Gene3D" id="3.30.710.10">
    <property type="entry name" value="Potassium Channel Kv1.1, Chain A"/>
    <property type="match status" value="1"/>
</dbReference>
<dbReference type="AlphaFoldDB" id="A0A4Y2QU64"/>
<dbReference type="PANTHER" id="PTHR24413">
    <property type="entry name" value="SPECKLE-TYPE POZ PROTEIN"/>
    <property type="match status" value="1"/>
</dbReference>
<dbReference type="InterPro" id="IPR002083">
    <property type="entry name" value="MATH/TRAF_dom"/>
</dbReference>
<evidence type="ECO:0000313" key="3">
    <source>
        <dbReference type="EMBL" id="GBN66873.1"/>
    </source>
</evidence>
<sequence length="509" mass="58340">MNNNKKEYTFLWFIENYSYCWHKNGEKLVSPVFTAKELQRTAWTLWLFPRGKYEKDNGTISIYLNRNEDDGPDVFTVNYHLSIVAEDGSTAFSRKYASNFLKKEHWGWLCLEMDEMLSRRKAEYLPKDILTVCCKLSNGKENADKVAPIYGRTRIGIEHISFHHTVEGFSALEPNQKKTYLTHSPSQMGRVRSCMYVSDGSCCEEKLMVEITPSGSGQILAKCELYLLEASGKKTKCSEADNRFDAKRKEIGKLPLSLTKDEIMNKKSEYLPDDKLSLLCDCTFSTGIEFQRIEGIQNEITTTVGKLASDNPHIKYANISTEKLAVCPSVADALKDIYNSKFLTDVELKTKTNSFPAHKNVLCARSPVFKVMMSNDMKEKNSDFIQVDDLEDGTAQQLLLFLYSDNLEDLQWETATKLYYAADKYQIEKLRLICSSFLIDNLTTSTATELLLLADTHSDSDLRKFVEDFILDHDEQVFGSEKWERLMEVNPQLALKTMHLKYKTKEVGK</sequence>
<feature type="domain" description="BTB" evidence="1">
    <location>
        <begin position="344"/>
        <end position="411"/>
    </location>
</feature>
<dbReference type="CDD" id="cd18186">
    <property type="entry name" value="BTB_POZ_ZBTB_KLHL-like"/>
    <property type="match status" value="1"/>
</dbReference>
<evidence type="ECO:0000259" key="2">
    <source>
        <dbReference type="PROSITE" id="PS50144"/>
    </source>
</evidence>
<dbReference type="SMART" id="SM00225">
    <property type="entry name" value="BTB"/>
    <property type="match status" value="1"/>
</dbReference>
<organism evidence="3 4">
    <name type="scientific">Araneus ventricosus</name>
    <name type="common">Orbweaver spider</name>
    <name type="synonym">Epeira ventricosa</name>
    <dbReference type="NCBI Taxonomy" id="182803"/>
    <lineage>
        <taxon>Eukaryota</taxon>
        <taxon>Metazoa</taxon>
        <taxon>Ecdysozoa</taxon>
        <taxon>Arthropoda</taxon>
        <taxon>Chelicerata</taxon>
        <taxon>Arachnida</taxon>
        <taxon>Araneae</taxon>
        <taxon>Araneomorphae</taxon>
        <taxon>Entelegynae</taxon>
        <taxon>Araneoidea</taxon>
        <taxon>Araneidae</taxon>
        <taxon>Araneus</taxon>
    </lineage>
</organism>